<sequence length="1070" mass="118991">MADGIISSQLSHDNTTVVSLTVNQTTEIRPVDTAGKVELKIGVLLPFQQVDDEWTKTITISGMSAIRMAAAEINSQQLIPGAYITLVEKDSYPANASGQIAITEAVYSAVTLIQQGVIGVIGDISSSWTSLSGLMTSTLQIPQCSFSAGATSLSDKSQYKYFFRTIPTDLVYIDVILSFVASQNWCRVGILFSDDAFGQQLSEHAIMKSRTSNVRVLTYQAFRSGGGHSNVMSVLQQFAETGARIVIVAADTPDQVSLLTVAANMGYVNDEFVWITIGSVNDDLYSATQRFNNLIALRKNGTISPAPQNASAISLAARLTDNVTPIDFNKTYNGMISFDIWLDLQGYPPYENFLDKWSRLDSTDYPLAGVHNTIGNEGLAYSCLMMMAMGFNNTIHNTTTPISQSLVDLASGRLGQYMTPLTFNTSFIGPQGPMQIDSNGDVTSGNFLIYNMQNGQSTIVGSSSSSGLNITAPILFHDGTPNQPLDAPPRTSIDPKNNSPISLVVMTVSGWGILFSFATMILVTIFRKRQIFKASSPMFCTLELLGFILSYTALVLMVQEPSVTSCYVMPTAFHLGYCLIMGNMVTKNYRIFRIFNNIFITRTIVTDLQLFKASAVIIVVQAVLLALWLGLATVTPINVNLSRSTYYVICAYEHPSKTAFMALIATYSIGLLAFAIFLAIKTRRVGASYSKYSETKQIGMCVYNILFAGLIGFIVFFLPTADFITRYYVTVITILWGTTVSLYILFLPKVWAFFRDHEESNSSNQTNSNTSSSRRKELYSEDEWKRTQANLSAFQSDHSLQHPGEEGELFSLEQILASEPVHLELRKSSIGSTHFDGNGNTIQGFIEVHEGTLPLRRVNKYIQFLAHWEMQDIMVFPSSRYFSHFSHLTNRGQVFAYSQVSIYSSQPEAYILKVHGTGSTDIHIQVRDLNSLEVWRRYFWHGDGEENKNLTKGIQRQESLELLKHHMVRNNSDQSDSHMSQHRLLDRQNSEATLCSGRTMISLDMEVTEAHTSSYLQLPGRYDDTVGIAPSTARRRRSTSLEMIQFHDCTDLSLERFPGPEQLHPKDVPK</sequence>
<dbReference type="Gene3D" id="3.40.50.2300">
    <property type="match status" value="2"/>
</dbReference>
<dbReference type="EMBL" id="MU620928">
    <property type="protein sequence ID" value="KAI8578545.1"/>
    <property type="molecule type" value="Genomic_DNA"/>
</dbReference>
<reference evidence="12" key="1">
    <citation type="submission" date="2021-06" db="EMBL/GenBank/DDBJ databases">
        <authorList>
            <consortium name="DOE Joint Genome Institute"/>
            <person name="Mondo S.J."/>
            <person name="Amses K.R."/>
            <person name="Simmons D.R."/>
            <person name="Longcore J.E."/>
            <person name="Seto K."/>
            <person name="Alves G.H."/>
            <person name="Bonds A.E."/>
            <person name="Quandt C.A."/>
            <person name="Davis W.J."/>
            <person name="Chang Y."/>
            <person name="Letcher P.M."/>
            <person name="Powell M.J."/>
            <person name="Kuo A."/>
            <person name="Labutti K."/>
            <person name="Pangilinan J."/>
            <person name="Andreopoulos W."/>
            <person name="Tritt A."/>
            <person name="Riley R."/>
            <person name="Hundley H."/>
            <person name="Johnson J."/>
            <person name="Lipzen A."/>
            <person name="Barry K."/>
            <person name="Berbee M.L."/>
            <person name="Buchler N.E."/>
            <person name="Grigoriev I.V."/>
            <person name="Spatafora J.W."/>
            <person name="Stajich J.E."/>
            <person name="James T.Y."/>
        </authorList>
    </citation>
    <scope>NUCLEOTIDE SEQUENCE</scope>
    <source>
        <strain evidence="12">AG</strain>
    </source>
</reference>
<evidence type="ECO:0000313" key="12">
    <source>
        <dbReference type="EMBL" id="KAI8578545.1"/>
    </source>
</evidence>
<comment type="caution">
    <text evidence="12">The sequence shown here is derived from an EMBL/GenBank/DDBJ whole genome shotgun (WGS) entry which is preliminary data.</text>
</comment>
<dbReference type="PRINTS" id="PR01176">
    <property type="entry name" value="GABABRECEPTR"/>
</dbReference>
<feature type="compositionally biased region" description="Low complexity" evidence="9">
    <location>
        <begin position="761"/>
        <end position="772"/>
    </location>
</feature>
<feature type="transmembrane region" description="Helical" evidence="10">
    <location>
        <begin position="610"/>
        <end position="639"/>
    </location>
</feature>
<dbReference type="InterPro" id="IPR000337">
    <property type="entry name" value="GPCR_3"/>
</dbReference>
<feature type="transmembrane region" description="Helical" evidence="10">
    <location>
        <begin position="659"/>
        <end position="680"/>
    </location>
</feature>
<feature type="transmembrane region" description="Helical" evidence="10">
    <location>
        <begin position="538"/>
        <end position="559"/>
    </location>
</feature>
<dbReference type="PANTHER" id="PTHR10519:SF20">
    <property type="entry name" value="G-PROTEIN COUPLED RECEPTOR 156-RELATED"/>
    <property type="match status" value="1"/>
</dbReference>
<proteinExistence type="predicted"/>
<dbReference type="GO" id="GO:0007214">
    <property type="term" value="P:gamma-aminobutyric acid signaling pathway"/>
    <property type="evidence" value="ECO:0007669"/>
    <property type="project" value="TreeGrafter"/>
</dbReference>
<keyword evidence="5 10" id="KW-0472">Membrane</keyword>
<evidence type="ECO:0000256" key="10">
    <source>
        <dbReference type="SAM" id="Phobius"/>
    </source>
</evidence>
<dbReference type="CDD" id="cd15047">
    <property type="entry name" value="7tmC_GABA-B-like"/>
    <property type="match status" value="1"/>
</dbReference>
<evidence type="ECO:0000256" key="3">
    <source>
        <dbReference type="ARBA" id="ARBA00022989"/>
    </source>
</evidence>
<dbReference type="RefSeq" id="XP_051443549.1">
    <property type="nucleotide sequence ID" value="XM_051593404.1"/>
</dbReference>
<dbReference type="PROSITE" id="PS50259">
    <property type="entry name" value="G_PROTEIN_RECEP_F3_4"/>
    <property type="match status" value="1"/>
</dbReference>
<feature type="region of interest" description="Disordered" evidence="9">
    <location>
        <begin position="760"/>
        <end position="780"/>
    </location>
</feature>
<dbReference type="Pfam" id="PF01094">
    <property type="entry name" value="ANF_receptor"/>
    <property type="match status" value="1"/>
</dbReference>
<feature type="transmembrane region" description="Helical" evidence="10">
    <location>
        <begin position="701"/>
        <end position="721"/>
    </location>
</feature>
<evidence type="ECO:0000256" key="4">
    <source>
        <dbReference type="ARBA" id="ARBA00023040"/>
    </source>
</evidence>
<keyword evidence="4" id="KW-0297">G-protein coupled receptor</keyword>
<dbReference type="Pfam" id="PF00003">
    <property type="entry name" value="7tm_3"/>
    <property type="match status" value="1"/>
</dbReference>
<protein>
    <recommendedName>
        <fullName evidence="11">G-protein coupled receptors family 3 profile domain-containing protein</fullName>
    </recommendedName>
</protein>
<dbReference type="GO" id="GO:0038039">
    <property type="term" value="C:G protein-coupled receptor heterodimeric complex"/>
    <property type="evidence" value="ECO:0007669"/>
    <property type="project" value="TreeGrafter"/>
</dbReference>
<keyword evidence="3 10" id="KW-1133">Transmembrane helix</keyword>
<evidence type="ECO:0000256" key="9">
    <source>
        <dbReference type="SAM" id="MobiDB-lite"/>
    </source>
</evidence>
<dbReference type="InterPro" id="IPR002455">
    <property type="entry name" value="GPCR3_GABA-B"/>
</dbReference>
<keyword evidence="8" id="KW-0807">Transducer</keyword>
<evidence type="ECO:0000256" key="7">
    <source>
        <dbReference type="ARBA" id="ARBA00023180"/>
    </source>
</evidence>
<name>A0AAD5EAA9_UMBRA</name>
<feature type="transmembrane region" description="Helical" evidence="10">
    <location>
        <begin position="501"/>
        <end position="526"/>
    </location>
</feature>
<organism evidence="12 13">
    <name type="scientific">Umbelopsis ramanniana AG</name>
    <dbReference type="NCBI Taxonomy" id="1314678"/>
    <lineage>
        <taxon>Eukaryota</taxon>
        <taxon>Fungi</taxon>
        <taxon>Fungi incertae sedis</taxon>
        <taxon>Mucoromycota</taxon>
        <taxon>Mucoromycotina</taxon>
        <taxon>Umbelopsidomycetes</taxon>
        <taxon>Umbelopsidales</taxon>
        <taxon>Umbelopsidaceae</taxon>
        <taxon>Umbelopsis</taxon>
    </lineage>
</organism>
<evidence type="ECO:0000256" key="6">
    <source>
        <dbReference type="ARBA" id="ARBA00023170"/>
    </source>
</evidence>
<dbReference type="GO" id="GO:0004965">
    <property type="term" value="F:G protein-coupled GABA receptor activity"/>
    <property type="evidence" value="ECO:0007669"/>
    <property type="project" value="InterPro"/>
</dbReference>
<feature type="transmembrane region" description="Helical" evidence="10">
    <location>
        <begin position="571"/>
        <end position="589"/>
    </location>
</feature>
<comment type="subcellular location">
    <subcellularLocation>
        <location evidence="1">Membrane</location>
        <topology evidence="1">Multi-pass membrane protein</topology>
    </subcellularLocation>
</comment>
<dbReference type="InterPro" id="IPR017978">
    <property type="entry name" value="GPCR_3_C"/>
</dbReference>
<feature type="transmembrane region" description="Helical" evidence="10">
    <location>
        <begin position="727"/>
        <end position="747"/>
    </location>
</feature>
<dbReference type="InterPro" id="IPR001828">
    <property type="entry name" value="ANF_lig-bd_rcpt"/>
</dbReference>
<reference evidence="12" key="2">
    <citation type="journal article" date="2022" name="Proc. Natl. Acad. Sci. U.S.A.">
        <title>Diploid-dominant life cycles characterize the early evolution of Fungi.</title>
        <authorList>
            <person name="Amses K.R."/>
            <person name="Simmons D.R."/>
            <person name="Longcore J.E."/>
            <person name="Mondo S.J."/>
            <person name="Seto K."/>
            <person name="Jeronimo G.H."/>
            <person name="Bonds A.E."/>
            <person name="Quandt C.A."/>
            <person name="Davis W.J."/>
            <person name="Chang Y."/>
            <person name="Federici B.A."/>
            <person name="Kuo A."/>
            <person name="LaButti K."/>
            <person name="Pangilinan J."/>
            <person name="Andreopoulos W."/>
            <person name="Tritt A."/>
            <person name="Riley R."/>
            <person name="Hundley H."/>
            <person name="Johnson J."/>
            <person name="Lipzen A."/>
            <person name="Barry K."/>
            <person name="Lang B.F."/>
            <person name="Cuomo C.A."/>
            <person name="Buchler N.E."/>
            <person name="Grigoriev I.V."/>
            <person name="Spatafora J.W."/>
            <person name="Stajich J.E."/>
            <person name="James T.Y."/>
        </authorList>
    </citation>
    <scope>NUCLEOTIDE SEQUENCE</scope>
    <source>
        <strain evidence="12">AG</strain>
    </source>
</reference>
<dbReference type="InterPro" id="IPR028082">
    <property type="entry name" value="Peripla_BP_I"/>
</dbReference>
<evidence type="ECO:0000256" key="5">
    <source>
        <dbReference type="ARBA" id="ARBA00023136"/>
    </source>
</evidence>
<evidence type="ECO:0000256" key="1">
    <source>
        <dbReference type="ARBA" id="ARBA00004141"/>
    </source>
</evidence>
<gene>
    <name evidence="12" type="ORF">K450DRAFT_281599</name>
</gene>
<dbReference type="PANTHER" id="PTHR10519">
    <property type="entry name" value="GABA-B RECEPTOR"/>
    <property type="match status" value="1"/>
</dbReference>
<dbReference type="SUPFAM" id="SSF53822">
    <property type="entry name" value="Periplasmic binding protein-like I"/>
    <property type="match status" value="1"/>
</dbReference>
<evidence type="ECO:0000313" key="13">
    <source>
        <dbReference type="Proteomes" id="UP001206595"/>
    </source>
</evidence>
<dbReference type="AlphaFoldDB" id="A0AAD5EAA9"/>
<evidence type="ECO:0000259" key="11">
    <source>
        <dbReference type="PROSITE" id="PS50259"/>
    </source>
</evidence>
<keyword evidence="6" id="KW-0675">Receptor</keyword>
<keyword evidence="2 10" id="KW-0812">Transmembrane</keyword>
<feature type="domain" description="G-protein coupled receptors family 3 profile" evidence="11">
    <location>
        <begin position="501"/>
        <end position="769"/>
    </location>
</feature>
<dbReference type="PRINTS" id="PR00248">
    <property type="entry name" value="GPCRMGR"/>
</dbReference>
<accession>A0AAD5EAA9</accession>
<keyword evidence="13" id="KW-1185">Reference proteome</keyword>
<dbReference type="GeneID" id="75918746"/>
<dbReference type="Proteomes" id="UP001206595">
    <property type="component" value="Unassembled WGS sequence"/>
</dbReference>
<evidence type="ECO:0000256" key="8">
    <source>
        <dbReference type="ARBA" id="ARBA00023224"/>
    </source>
</evidence>
<evidence type="ECO:0000256" key="2">
    <source>
        <dbReference type="ARBA" id="ARBA00022692"/>
    </source>
</evidence>
<keyword evidence="7" id="KW-0325">Glycoprotein</keyword>